<gene>
    <name evidence="2" type="ORF">J0383_10635</name>
</gene>
<dbReference type="InterPro" id="IPR031325">
    <property type="entry name" value="RHS_repeat"/>
</dbReference>
<dbReference type="RefSeq" id="WP_207298356.1">
    <property type="nucleotide sequence ID" value="NZ_CP071448.1"/>
</dbReference>
<dbReference type="Pfam" id="PF05593">
    <property type="entry name" value="RHS_repeat"/>
    <property type="match status" value="1"/>
</dbReference>
<organism evidence="2 3">
    <name type="scientific">Flavobacterium endoglycinae</name>
    <dbReference type="NCBI Taxonomy" id="2816357"/>
    <lineage>
        <taxon>Bacteria</taxon>
        <taxon>Pseudomonadati</taxon>
        <taxon>Bacteroidota</taxon>
        <taxon>Flavobacteriia</taxon>
        <taxon>Flavobacteriales</taxon>
        <taxon>Flavobacteriaceae</taxon>
        <taxon>Flavobacterium</taxon>
    </lineage>
</organism>
<evidence type="ECO:0000313" key="2">
    <source>
        <dbReference type="EMBL" id="QSW91236.1"/>
    </source>
</evidence>
<dbReference type="EMBL" id="CP071448">
    <property type="protein sequence ID" value="QSW91236.1"/>
    <property type="molecule type" value="Genomic_DNA"/>
</dbReference>
<dbReference type="Gene3D" id="2.180.10.10">
    <property type="entry name" value="RHS repeat-associated core"/>
    <property type="match status" value="1"/>
</dbReference>
<dbReference type="Proteomes" id="UP000663440">
    <property type="component" value="Chromosome"/>
</dbReference>
<evidence type="ECO:0000256" key="1">
    <source>
        <dbReference type="SAM" id="SignalP"/>
    </source>
</evidence>
<sequence length="1141" mass="127605">MKKNYLLFILIILAPVFIQAQEANTNFLPNITPPSPSAFQFVKYGNTPIGMSTGSPNIQIPLFTYKTTNINVPFSLNYSSTGIKVDEVNGRTGLGWNLIGGGMITRIVRNLEDDFIDDFPMKHFDISAINKSNALVNIYFNLYGENFGKDSERDLFVFNFSGHSGKFYIDANNGIVFLEKTDLRIDVINTVGQDIFTFSATTPDGTSYFFNEVEYTSLRTQGGSHAPPTVKATGWYLTKIVHPKGDEVYFNYDDLSKTYIQSESQQASRSFPYNQTCAPGQGYSKPITISGIYSHQTRIIGKILKSITSNNLANGSVTFTTEDIINDLSGEPDDVVKTITVQDKTSNTIEKIDFNYLVTPNRRIFLSGFHFLEDKNSYAFGYVTPENFPQRLSKSQDHWGFFNAANNSSLVPKTVGYGFENYNYTYANKEINQSASQIGLLKKITYPTKGYTEFEYESNTYYGTQTVLPPLLRKTLVLDNNDEERRKEITTTVTGQFAYTAKITGWTGFDNCDSSFDTGGNHHKGHVTVFCVEDNAYVEIFEYSAYGTNLGGTTDLMLTSDAGRPYYFTVQKNKNYIVKLYNYYNCIHSFIAVECYDGNSQIINTNIPTGGSRVKFTKDYPNASASPVVKNYAYSKFDQPSISSGIQFQTPDYINFSNHPDNSDANDSSCTVFDVVVNSSSINSLYEMGSNVYYRYVTVSEGTNFENGYEENEFTINPDYREQIYLGEREFKNVPWSNIGWDNGNLVNTKTFEKQGTAYVLRKEVINNYQKDTNNPTITNYAILNTAPGIFATNTQAQCGCTTSNITEYYTVKYCSVLHIHQKDANGICIAPGANNLTTNIYHPCYGKTNGQILAIASIAHLNIMPYKYISYFSYLADTTTKEYDKNGLNPYTNKVSYNYSSPNHKQMTSQVSTSSNAETIEKKFFYAKDPEMSAKPFVSQLITANMVGTPLDTQSFKAGTKLSEQLTIYDRSTSTGNLLLPKTVYAAKFPNALPNIAASSIGQLEKKITFDQYDAAGNIIQYTLENGTPVSVIWGYGQTQPIAKIENALYSAVSSYSANLQTKSDSGTEAALITDLNALRAAFPNAMVTTYTYKPLVGISTVTDPKGEKTTYTYDSFNRLETVKDKDGNLLTENQYNYKP</sequence>
<name>A0ABX7QJG0_9FLAO</name>
<proteinExistence type="predicted"/>
<evidence type="ECO:0000313" key="3">
    <source>
        <dbReference type="Proteomes" id="UP000663440"/>
    </source>
</evidence>
<feature type="chain" id="PRO_5045973259" evidence="1">
    <location>
        <begin position="21"/>
        <end position="1141"/>
    </location>
</feature>
<accession>A0ABX7QJG0</accession>
<keyword evidence="3" id="KW-1185">Reference proteome</keyword>
<reference evidence="2 3" key="1">
    <citation type="submission" date="2021-03" db="EMBL/GenBank/DDBJ databases">
        <title>Flavobacterium kribbensis sp. nov, an endophytic bacteria, isolated from soybean.</title>
        <authorList>
            <person name="Lee J."/>
            <person name="Seo J."/>
        </authorList>
    </citation>
    <scope>NUCLEOTIDE SEQUENCE [LARGE SCALE GENOMIC DNA]</scope>
    <source>
        <strain evidence="2 3">BB8</strain>
    </source>
</reference>
<protein>
    <submittedName>
        <fullName evidence="2">RHS repeat protein</fullName>
    </submittedName>
</protein>
<feature type="signal peptide" evidence="1">
    <location>
        <begin position="1"/>
        <end position="20"/>
    </location>
</feature>
<keyword evidence="1" id="KW-0732">Signal</keyword>